<feature type="compositionally biased region" description="Low complexity" evidence="1">
    <location>
        <begin position="144"/>
        <end position="155"/>
    </location>
</feature>
<evidence type="ECO:0000259" key="2">
    <source>
        <dbReference type="Pfam" id="PF25089"/>
    </source>
</evidence>
<dbReference type="PANTHER" id="PTHR35127">
    <property type="entry name" value="OS03G0736900 PROTEIN"/>
    <property type="match status" value="1"/>
</dbReference>
<organism evidence="3 4">
    <name type="scientific">Oldenlandia corymbosa var. corymbosa</name>
    <dbReference type="NCBI Taxonomy" id="529605"/>
    <lineage>
        <taxon>Eukaryota</taxon>
        <taxon>Viridiplantae</taxon>
        <taxon>Streptophyta</taxon>
        <taxon>Embryophyta</taxon>
        <taxon>Tracheophyta</taxon>
        <taxon>Spermatophyta</taxon>
        <taxon>Magnoliopsida</taxon>
        <taxon>eudicotyledons</taxon>
        <taxon>Gunneridae</taxon>
        <taxon>Pentapetalae</taxon>
        <taxon>asterids</taxon>
        <taxon>lamiids</taxon>
        <taxon>Gentianales</taxon>
        <taxon>Rubiaceae</taxon>
        <taxon>Rubioideae</taxon>
        <taxon>Spermacoceae</taxon>
        <taxon>Hedyotis-Oldenlandia complex</taxon>
        <taxon>Oldenlandia</taxon>
    </lineage>
</organism>
<dbReference type="EMBL" id="OX459125">
    <property type="protein sequence ID" value="CAI9117160.1"/>
    <property type="molecule type" value="Genomic_DNA"/>
</dbReference>
<evidence type="ECO:0000313" key="3">
    <source>
        <dbReference type="EMBL" id="CAI9117160.1"/>
    </source>
</evidence>
<dbReference type="AlphaFoldDB" id="A0AAV1EBY9"/>
<feature type="region of interest" description="Disordered" evidence="1">
    <location>
        <begin position="142"/>
        <end position="166"/>
    </location>
</feature>
<feature type="domain" description="DUF7804" evidence="2">
    <location>
        <begin position="110"/>
        <end position="198"/>
    </location>
</feature>
<dbReference type="InterPro" id="IPR056706">
    <property type="entry name" value="DUF7804"/>
</dbReference>
<feature type="compositionally biased region" description="Low complexity" evidence="1">
    <location>
        <begin position="63"/>
        <end position="77"/>
    </location>
</feature>
<name>A0AAV1EBY9_OLDCO</name>
<gene>
    <name evidence="3" type="ORF">OLC1_LOCUS23262</name>
</gene>
<keyword evidence="4" id="KW-1185">Reference proteome</keyword>
<accession>A0AAV1EBY9</accession>
<feature type="region of interest" description="Disordered" evidence="1">
    <location>
        <begin position="59"/>
        <end position="81"/>
    </location>
</feature>
<evidence type="ECO:0000313" key="4">
    <source>
        <dbReference type="Proteomes" id="UP001161247"/>
    </source>
</evidence>
<reference evidence="3" key="1">
    <citation type="submission" date="2023-03" db="EMBL/GenBank/DDBJ databases">
        <authorList>
            <person name="Julca I."/>
        </authorList>
    </citation>
    <scope>NUCLEOTIDE SEQUENCE</scope>
</reference>
<sequence length="267" mass="29024">MASLRLKSVQYHLGVIRDLGFVGGRRRRRGVEGFVNYAPQTYGSSSPRLVVVNKKNARTDLDGSSSSASGASCSSSSVFEDDGDHHNWSKLGSLGAMINRERDRDVVIDDGKLDTWVKESVVEILNNLEEAPFLVHIYTDSEEGSGSAGSASSSGKTRLVKEKATAESWPSIKGRWGGNDPTPTGIILVEEMKNSEESVSETSCSSSSSTRVWGILIQGKGVSCPACYILKTCRVRSVLGCCTHFCLMRVGCFFESVDIQLKNLWLV</sequence>
<dbReference type="Proteomes" id="UP001161247">
    <property type="component" value="Chromosome 8"/>
</dbReference>
<proteinExistence type="predicted"/>
<dbReference type="PANTHER" id="PTHR35127:SF1">
    <property type="entry name" value="GENOME ASSEMBLY, CHROMOSOME: A10"/>
    <property type="match status" value="1"/>
</dbReference>
<evidence type="ECO:0000256" key="1">
    <source>
        <dbReference type="SAM" id="MobiDB-lite"/>
    </source>
</evidence>
<dbReference type="Pfam" id="PF25089">
    <property type="entry name" value="DUF7804"/>
    <property type="match status" value="1"/>
</dbReference>
<protein>
    <submittedName>
        <fullName evidence="3">OLC1v1018504C1</fullName>
    </submittedName>
</protein>